<keyword evidence="3" id="KW-1185">Reference proteome</keyword>
<accession>A0A1I0EDP0</accession>
<feature type="domain" description="N-acetyltransferase" evidence="1">
    <location>
        <begin position="11"/>
        <end position="169"/>
    </location>
</feature>
<sequence>METPILETERLILRPLILDDAEDVYRKWSSDPKAVKYMQWDLHTSINVTKEWLTTEEKAIDSDNHYNWGFVLKKTGCLIGSGGFYYNAECKMFEIGYIIMRQYWGQGITSEAAEKIISYAKDTLGINTLYGKYAKDNIASGCILEKLGFIYQNDGKYSKFSGSMEFQCKEYILKL</sequence>
<proteinExistence type="predicted"/>
<organism evidence="2 3">
    <name type="scientific">Natronincola peptidivorans</name>
    <dbReference type="NCBI Taxonomy" id="426128"/>
    <lineage>
        <taxon>Bacteria</taxon>
        <taxon>Bacillati</taxon>
        <taxon>Bacillota</taxon>
        <taxon>Clostridia</taxon>
        <taxon>Peptostreptococcales</taxon>
        <taxon>Natronincolaceae</taxon>
        <taxon>Natronincola</taxon>
    </lineage>
</organism>
<dbReference type="InterPro" id="IPR051531">
    <property type="entry name" value="N-acetyltransferase"/>
</dbReference>
<keyword evidence="2" id="KW-0808">Transferase</keyword>
<dbReference type="AlphaFoldDB" id="A0A1I0EDP0"/>
<evidence type="ECO:0000259" key="1">
    <source>
        <dbReference type="PROSITE" id="PS51186"/>
    </source>
</evidence>
<dbReference type="EMBL" id="FOHU01000010">
    <property type="protein sequence ID" value="SET42658.1"/>
    <property type="molecule type" value="Genomic_DNA"/>
</dbReference>
<evidence type="ECO:0000313" key="3">
    <source>
        <dbReference type="Proteomes" id="UP000199568"/>
    </source>
</evidence>
<dbReference type="PROSITE" id="PS51186">
    <property type="entry name" value="GNAT"/>
    <property type="match status" value="1"/>
</dbReference>
<dbReference type="PANTHER" id="PTHR43792">
    <property type="entry name" value="GNAT FAMILY, PUTATIVE (AFU_ORTHOLOGUE AFUA_3G00765)-RELATED-RELATED"/>
    <property type="match status" value="1"/>
</dbReference>
<dbReference type="OrthoDB" id="9798081at2"/>
<dbReference type="Proteomes" id="UP000199568">
    <property type="component" value="Unassembled WGS sequence"/>
</dbReference>
<gene>
    <name evidence="2" type="ORF">SAMN05660297_02380</name>
</gene>
<dbReference type="STRING" id="426128.SAMN05660297_02380"/>
<name>A0A1I0EDP0_9FIRM</name>
<evidence type="ECO:0000313" key="2">
    <source>
        <dbReference type="EMBL" id="SET42658.1"/>
    </source>
</evidence>
<protein>
    <submittedName>
        <fullName evidence="2">Ribosomal-protein-alanine N-acetyltransferase</fullName>
    </submittedName>
</protein>
<dbReference type="InterPro" id="IPR000182">
    <property type="entry name" value="GNAT_dom"/>
</dbReference>
<dbReference type="Gene3D" id="3.40.630.30">
    <property type="match status" value="1"/>
</dbReference>
<dbReference type="PANTHER" id="PTHR43792:SF1">
    <property type="entry name" value="N-ACETYLTRANSFERASE DOMAIN-CONTAINING PROTEIN"/>
    <property type="match status" value="1"/>
</dbReference>
<dbReference type="InterPro" id="IPR016181">
    <property type="entry name" value="Acyl_CoA_acyltransferase"/>
</dbReference>
<reference evidence="2 3" key="1">
    <citation type="submission" date="2016-10" db="EMBL/GenBank/DDBJ databases">
        <authorList>
            <person name="de Groot N.N."/>
        </authorList>
    </citation>
    <scope>NUCLEOTIDE SEQUENCE [LARGE SCALE GENOMIC DNA]</scope>
    <source>
        <strain evidence="2 3">DSM 18979</strain>
    </source>
</reference>
<dbReference type="SUPFAM" id="SSF55729">
    <property type="entry name" value="Acyl-CoA N-acyltransferases (Nat)"/>
    <property type="match status" value="1"/>
</dbReference>
<dbReference type="GO" id="GO:0016747">
    <property type="term" value="F:acyltransferase activity, transferring groups other than amino-acyl groups"/>
    <property type="evidence" value="ECO:0007669"/>
    <property type="project" value="InterPro"/>
</dbReference>
<dbReference type="Pfam" id="PF13302">
    <property type="entry name" value="Acetyltransf_3"/>
    <property type="match status" value="1"/>
</dbReference>
<dbReference type="RefSeq" id="WP_090444175.1">
    <property type="nucleotide sequence ID" value="NZ_FOHU01000010.1"/>
</dbReference>